<sequence>MDPRIILLVPHTAAKLAAEVDYYAGAIDGVVPEDADQAAAILNGRVGQFVEIVFPFPVDPQDSPSDAVEAAAKATNGGYYLYLVDAFTEQPTGVKVQGRIVFRAAGRERKLDIPWEHGEPRLNMATLTACGMAADEADAVLALFSASLHQNL</sequence>
<keyword evidence="2" id="KW-1185">Reference proteome</keyword>
<evidence type="ECO:0000313" key="1">
    <source>
        <dbReference type="EMBL" id="SNB79413.1"/>
    </source>
</evidence>
<gene>
    <name evidence="1" type="ORF">SAMN06265338_11127</name>
</gene>
<accession>A0A212S2M4</accession>
<organism evidence="1 2">
    <name type="scientific">Rhodoblastus acidophilus</name>
    <name type="common">Rhodopseudomonas acidophila</name>
    <dbReference type="NCBI Taxonomy" id="1074"/>
    <lineage>
        <taxon>Bacteria</taxon>
        <taxon>Pseudomonadati</taxon>
        <taxon>Pseudomonadota</taxon>
        <taxon>Alphaproteobacteria</taxon>
        <taxon>Hyphomicrobiales</taxon>
        <taxon>Rhodoblastaceae</taxon>
        <taxon>Rhodoblastus</taxon>
    </lineage>
</organism>
<dbReference type="Proteomes" id="UP000198418">
    <property type="component" value="Unassembled WGS sequence"/>
</dbReference>
<protein>
    <submittedName>
        <fullName evidence="1">Uncharacterized protein</fullName>
    </submittedName>
</protein>
<dbReference type="EMBL" id="FYDG01000011">
    <property type="protein sequence ID" value="SNB79413.1"/>
    <property type="molecule type" value="Genomic_DNA"/>
</dbReference>
<evidence type="ECO:0000313" key="2">
    <source>
        <dbReference type="Proteomes" id="UP000198418"/>
    </source>
</evidence>
<dbReference type="RefSeq" id="WP_088521796.1">
    <property type="nucleotide sequence ID" value="NZ_JAOQNY010000010.1"/>
</dbReference>
<proteinExistence type="predicted"/>
<dbReference type="AlphaFoldDB" id="A0A212S2M4"/>
<reference evidence="2" key="1">
    <citation type="submission" date="2017-06" db="EMBL/GenBank/DDBJ databases">
        <authorList>
            <person name="Varghese N."/>
            <person name="Submissions S."/>
        </authorList>
    </citation>
    <scope>NUCLEOTIDE SEQUENCE [LARGE SCALE GENOMIC DNA]</scope>
    <source>
        <strain evidence="2">DSM 137</strain>
    </source>
</reference>
<name>A0A212S2M4_RHOAC</name>